<dbReference type="PANTHER" id="PTHR24030">
    <property type="entry name" value="PROTEIN CMSS1"/>
    <property type="match status" value="1"/>
</dbReference>
<dbReference type="GO" id="GO:0005634">
    <property type="term" value="C:nucleus"/>
    <property type="evidence" value="ECO:0007669"/>
    <property type="project" value="TreeGrafter"/>
</dbReference>
<keyword evidence="3" id="KW-1185">Reference proteome</keyword>
<evidence type="ECO:0000313" key="2">
    <source>
        <dbReference type="EMBL" id="KAJ4755991.1"/>
    </source>
</evidence>
<dbReference type="InterPro" id="IPR027417">
    <property type="entry name" value="P-loop_NTPase"/>
</dbReference>
<comment type="caution">
    <text evidence="2">The sequence shown here is derived from an EMBL/GenBank/DDBJ whole genome shotgun (WGS) entry which is preliminary data.</text>
</comment>
<feature type="region of interest" description="Disordered" evidence="1">
    <location>
        <begin position="1"/>
        <end position="65"/>
    </location>
</feature>
<dbReference type="EMBL" id="JAMFTS010000005">
    <property type="protein sequence ID" value="KAJ4755991.1"/>
    <property type="molecule type" value="Genomic_DNA"/>
</dbReference>
<dbReference type="InterPro" id="IPR032704">
    <property type="entry name" value="Cms1"/>
</dbReference>
<organism evidence="2 3">
    <name type="scientific">Rhynchospora pubera</name>
    <dbReference type="NCBI Taxonomy" id="906938"/>
    <lineage>
        <taxon>Eukaryota</taxon>
        <taxon>Viridiplantae</taxon>
        <taxon>Streptophyta</taxon>
        <taxon>Embryophyta</taxon>
        <taxon>Tracheophyta</taxon>
        <taxon>Spermatophyta</taxon>
        <taxon>Magnoliopsida</taxon>
        <taxon>Liliopsida</taxon>
        <taxon>Poales</taxon>
        <taxon>Cyperaceae</taxon>
        <taxon>Cyperoideae</taxon>
        <taxon>Rhynchosporeae</taxon>
        <taxon>Rhynchospora</taxon>
    </lineage>
</organism>
<dbReference type="Gene3D" id="3.40.50.300">
    <property type="entry name" value="P-loop containing nucleotide triphosphate hydrolases"/>
    <property type="match status" value="1"/>
</dbReference>
<evidence type="ECO:0000313" key="3">
    <source>
        <dbReference type="Proteomes" id="UP001140206"/>
    </source>
</evidence>
<protein>
    <submittedName>
        <fullName evidence="2">Protein CMSS1</fullName>
    </submittedName>
</protein>
<dbReference type="GO" id="GO:0030686">
    <property type="term" value="C:90S preribosome"/>
    <property type="evidence" value="ECO:0007669"/>
    <property type="project" value="TreeGrafter"/>
</dbReference>
<gene>
    <name evidence="2" type="ORF">LUZ62_090396</name>
</gene>
<dbReference type="Pfam" id="PF14617">
    <property type="entry name" value="CMS1"/>
    <property type="match status" value="1"/>
</dbReference>
<proteinExistence type="predicted"/>
<feature type="compositionally biased region" description="Basic residues" evidence="1">
    <location>
        <begin position="9"/>
        <end position="30"/>
    </location>
</feature>
<dbReference type="Proteomes" id="UP001140206">
    <property type="component" value="Chromosome 5"/>
</dbReference>
<feature type="compositionally biased region" description="Basic and acidic residues" evidence="1">
    <location>
        <begin position="37"/>
        <end position="48"/>
    </location>
</feature>
<reference evidence="2" key="1">
    <citation type="submission" date="2022-08" db="EMBL/GenBank/DDBJ databases">
        <authorList>
            <person name="Marques A."/>
        </authorList>
    </citation>
    <scope>NUCLEOTIDE SEQUENCE</scope>
    <source>
        <strain evidence="2">RhyPub2mFocal</strain>
        <tissue evidence="2">Leaves</tissue>
    </source>
</reference>
<dbReference type="PANTHER" id="PTHR24030:SF0">
    <property type="entry name" value="PROTEIN CMSS1"/>
    <property type="match status" value="1"/>
</dbReference>
<dbReference type="AlphaFoldDB" id="A0AAV8CKQ8"/>
<evidence type="ECO:0000256" key="1">
    <source>
        <dbReference type="SAM" id="MobiDB-lite"/>
    </source>
</evidence>
<accession>A0AAV8CKQ8</accession>
<name>A0AAV8CKQ8_9POAL</name>
<sequence length="282" mass="31268">MGNGSEKSKPRKNKSKLKPHKSIKHKKKPRNLNLGARAEEKKGKEKVSAKKAGKTNAGSGSDMSLVSAGPADRQLQFFLHCFQTSTKSKLSPLELEAYNERCMVKLAEGVNQDVENLSDHIKAAFGVTWKEELCEGMELEDGEAGSPALLVISTSALRSLELLRGLKPFTKDCRPAKLFAKHLKVEEQVTLLKARVNVAAGTPSRIKKLIDMEALSLTRLKLVVLDMQRDAKAFSLFTLPQVSTEFWDLYKSHLEEKVTGGDSRICLYGTIPTKEVNKAFKE</sequence>